<feature type="chain" id="PRO_5041388715" evidence="2">
    <location>
        <begin position="22"/>
        <end position="294"/>
    </location>
</feature>
<keyword evidence="2" id="KW-0732">Signal</keyword>
<sequence>MLAGVVLSFWVFFFLSAIGYAGKKITANEQQQQSLWIQQQENAQEELRIIRTELLEMVKIMKMHREDQIKREEETKAKIAEMRKYYYSEEGMEAEKAKWRQIYYSNLKGKEKVVNEEEEESLEDTELESDDDEEESLEVTKLESEPVMEPQLPPSLWSAPQLSPPPSPPLFTPALGFEKGNEATILFMESPNQSVRKREIPLFDNHIPPLPPPPPYPPLPPLSPPPMRLEITGGNMKRCFTMGEELLTKDKKNRGGRSPQPSAGEKKMDPYRRNRKEEGNPPWQSSNVEDDGEP</sequence>
<evidence type="ECO:0000313" key="3">
    <source>
        <dbReference type="EMBL" id="CAI9298307.1"/>
    </source>
</evidence>
<evidence type="ECO:0000256" key="1">
    <source>
        <dbReference type="SAM" id="MobiDB-lite"/>
    </source>
</evidence>
<reference evidence="3" key="1">
    <citation type="submission" date="2023-04" db="EMBL/GenBank/DDBJ databases">
        <authorList>
            <person name="Vijverberg K."/>
            <person name="Xiong W."/>
            <person name="Schranz E."/>
        </authorList>
    </citation>
    <scope>NUCLEOTIDE SEQUENCE</scope>
</reference>
<protein>
    <submittedName>
        <fullName evidence="3">Uncharacterized protein</fullName>
    </submittedName>
</protein>
<name>A0AA35ZUY6_LACSI</name>
<gene>
    <name evidence="3" type="ORF">LSALG_LOCUS37078</name>
</gene>
<keyword evidence="4" id="KW-1185">Reference proteome</keyword>
<dbReference type="Proteomes" id="UP001177003">
    <property type="component" value="Chromosome 8"/>
</dbReference>
<evidence type="ECO:0000256" key="2">
    <source>
        <dbReference type="SAM" id="SignalP"/>
    </source>
</evidence>
<dbReference type="AlphaFoldDB" id="A0AA35ZUY6"/>
<organism evidence="3 4">
    <name type="scientific">Lactuca saligna</name>
    <name type="common">Willowleaf lettuce</name>
    <dbReference type="NCBI Taxonomy" id="75948"/>
    <lineage>
        <taxon>Eukaryota</taxon>
        <taxon>Viridiplantae</taxon>
        <taxon>Streptophyta</taxon>
        <taxon>Embryophyta</taxon>
        <taxon>Tracheophyta</taxon>
        <taxon>Spermatophyta</taxon>
        <taxon>Magnoliopsida</taxon>
        <taxon>eudicotyledons</taxon>
        <taxon>Gunneridae</taxon>
        <taxon>Pentapetalae</taxon>
        <taxon>asterids</taxon>
        <taxon>campanulids</taxon>
        <taxon>Asterales</taxon>
        <taxon>Asteraceae</taxon>
        <taxon>Cichorioideae</taxon>
        <taxon>Cichorieae</taxon>
        <taxon>Lactucinae</taxon>
        <taxon>Lactuca</taxon>
    </lineage>
</organism>
<feature type="compositionally biased region" description="Basic and acidic residues" evidence="1">
    <location>
        <begin position="264"/>
        <end position="279"/>
    </location>
</feature>
<feature type="compositionally biased region" description="Pro residues" evidence="1">
    <location>
        <begin position="208"/>
        <end position="227"/>
    </location>
</feature>
<accession>A0AA35ZUY6</accession>
<feature type="signal peptide" evidence="2">
    <location>
        <begin position="1"/>
        <end position="21"/>
    </location>
</feature>
<feature type="region of interest" description="Disordered" evidence="1">
    <location>
        <begin position="113"/>
        <end position="165"/>
    </location>
</feature>
<feature type="region of interest" description="Disordered" evidence="1">
    <location>
        <begin position="203"/>
        <end position="294"/>
    </location>
</feature>
<dbReference type="EMBL" id="OX465084">
    <property type="protein sequence ID" value="CAI9298307.1"/>
    <property type="molecule type" value="Genomic_DNA"/>
</dbReference>
<proteinExistence type="predicted"/>
<evidence type="ECO:0000313" key="4">
    <source>
        <dbReference type="Proteomes" id="UP001177003"/>
    </source>
</evidence>
<feature type="compositionally biased region" description="Acidic residues" evidence="1">
    <location>
        <begin position="116"/>
        <end position="137"/>
    </location>
</feature>